<dbReference type="RefSeq" id="XP_008025769.1">
    <property type="nucleotide sequence ID" value="XM_008027578.1"/>
</dbReference>
<dbReference type="EMBL" id="KB908592">
    <property type="protein sequence ID" value="EOA87332.1"/>
    <property type="molecule type" value="Genomic_DNA"/>
</dbReference>
<dbReference type="AlphaFoldDB" id="R0KGZ3"/>
<dbReference type="Proteomes" id="UP000016935">
    <property type="component" value="Unassembled WGS sequence"/>
</dbReference>
<proteinExistence type="predicted"/>
<name>R0KGZ3_EXST2</name>
<dbReference type="HOGENOM" id="CLU_1261413_0_0_1"/>
<dbReference type="GeneID" id="19401650"/>
<feature type="signal peptide" evidence="1">
    <location>
        <begin position="1"/>
        <end position="24"/>
    </location>
</feature>
<organism evidence="2 3">
    <name type="scientific">Exserohilum turcicum (strain 28A)</name>
    <name type="common">Northern leaf blight fungus</name>
    <name type="synonym">Setosphaeria turcica</name>
    <dbReference type="NCBI Taxonomy" id="671987"/>
    <lineage>
        <taxon>Eukaryota</taxon>
        <taxon>Fungi</taxon>
        <taxon>Dikarya</taxon>
        <taxon>Ascomycota</taxon>
        <taxon>Pezizomycotina</taxon>
        <taxon>Dothideomycetes</taxon>
        <taxon>Pleosporomycetidae</taxon>
        <taxon>Pleosporales</taxon>
        <taxon>Pleosporineae</taxon>
        <taxon>Pleosporaceae</taxon>
        <taxon>Exserohilum</taxon>
    </lineage>
</organism>
<reference evidence="2 3" key="1">
    <citation type="journal article" date="2012" name="PLoS Pathog.">
        <title>Diverse lifestyles and strategies of plant pathogenesis encoded in the genomes of eighteen Dothideomycetes fungi.</title>
        <authorList>
            <person name="Ohm R.A."/>
            <person name="Feau N."/>
            <person name="Henrissat B."/>
            <person name="Schoch C.L."/>
            <person name="Horwitz B.A."/>
            <person name="Barry K.W."/>
            <person name="Condon B.J."/>
            <person name="Copeland A.C."/>
            <person name="Dhillon B."/>
            <person name="Glaser F."/>
            <person name="Hesse C.N."/>
            <person name="Kosti I."/>
            <person name="LaButti K."/>
            <person name="Lindquist E.A."/>
            <person name="Lucas S."/>
            <person name="Salamov A.A."/>
            <person name="Bradshaw R.E."/>
            <person name="Ciuffetti L."/>
            <person name="Hamelin R.C."/>
            <person name="Kema G.H.J."/>
            <person name="Lawrence C."/>
            <person name="Scott J.A."/>
            <person name="Spatafora J.W."/>
            <person name="Turgeon B.G."/>
            <person name="de Wit P.J.G.M."/>
            <person name="Zhong S."/>
            <person name="Goodwin S.B."/>
            <person name="Grigoriev I.V."/>
        </authorList>
    </citation>
    <scope>NUCLEOTIDE SEQUENCE [LARGE SCALE GENOMIC DNA]</scope>
    <source>
        <strain evidence="3">28A</strain>
    </source>
</reference>
<dbReference type="OrthoDB" id="5406216at2759"/>
<accession>R0KGZ3</accession>
<sequence>MRAHILSALLLPALVMCRLIPASGYVQDTQGTGAMAGPSPAPTPTSGLPLETLIADQDSVEARQVPAIAPVENAPVLQPTAATTTLSVTTSVPAILLPVNPPGVAPVDPNIAVPVPPAPIAAPAPIIVPPVNPVPPPVPAPLPNEIPPAPAPAPPATSTTVAGSLATGPFSNVPFVTVQWGETFIGGTYSTWVPYTISLDFKPERTAAPIPGKGNIGMGTLTGETGQTQTVAVVEGAAPTPVARWAKGVAAVVGVGIAGVI</sequence>
<reference evidence="2 3" key="2">
    <citation type="journal article" date="2013" name="PLoS Genet.">
        <title>Comparative genome structure, secondary metabolite, and effector coding capacity across Cochliobolus pathogens.</title>
        <authorList>
            <person name="Condon B.J."/>
            <person name="Leng Y."/>
            <person name="Wu D."/>
            <person name="Bushley K.E."/>
            <person name="Ohm R.A."/>
            <person name="Otillar R."/>
            <person name="Martin J."/>
            <person name="Schackwitz W."/>
            <person name="Grimwood J."/>
            <person name="MohdZainudin N."/>
            <person name="Xue C."/>
            <person name="Wang R."/>
            <person name="Manning V.A."/>
            <person name="Dhillon B."/>
            <person name="Tu Z.J."/>
            <person name="Steffenson B.J."/>
            <person name="Salamov A."/>
            <person name="Sun H."/>
            <person name="Lowry S."/>
            <person name="LaButti K."/>
            <person name="Han J."/>
            <person name="Copeland A."/>
            <person name="Lindquist E."/>
            <person name="Barry K."/>
            <person name="Schmutz J."/>
            <person name="Baker S.E."/>
            <person name="Ciuffetti L.M."/>
            <person name="Grigoriev I.V."/>
            <person name="Zhong S."/>
            <person name="Turgeon B.G."/>
        </authorList>
    </citation>
    <scope>NUCLEOTIDE SEQUENCE [LARGE SCALE GENOMIC DNA]</scope>
    <source>
        <strain evidence="3">28A</strain>
    </source>
</reference>
<evidence type="ECO:0000256" key="1">
    <source>
        <dbReference type="SAM" id="SignalP"/>
    </source>
</evidence>
<evidence type="ECO:0000313" key="2">
    <source>
        <dbReference type="EMBL" id="EOA87332.1"/>
    </source>
</evidence>
<evidence type="ECO:0000313" key="3">
    <source>
        <dbReference type="Proteomes" id="UP000016935"/>
    </source>
</evidence>
<feature type="chain" id="PRO_5004354201" evidence="1">
    <location>
        <begin position="25"/>
        <end position="261"/>
    </location>
</feature>
<gene>
    <name evidence="2" type="ORF">SETTUDRAFT_179109</name>
</gene>
<dbReference type="STRING" id="671987.R0KGZ3"/>
<protein>
    <submittedName>
        <fullName evidence="2">Uncharacterized protein</fullName>
    </submittedName>
</protein>
<keyword evidence="1" id="KW-0732">Signal</keyword>
<keyword evidence="3" id="KW-1185">Reference proteome</keyword>
<dbReference type="eggNOG" id="ENOG502QRYC">
    <property type="taxonomic scope" value="Eukaryota"/>
</dbReference>